<dbReference type="CDD" id="cd00503">
    <property type="entry name" value="Frataxin"/>
    <property type="match status" value="1"/>
</dbReference>
<keyword evidence="4" id="KW-0409">Iron storage</keyword>
<dbReference type="InterPro" id="IPR002908">
    <property type="entry name" value="Frataxin/CyaY"/>
</dbReference>
<dbReference type="GO" id="GO:0016226">
    <property type="term" value="P:iron-sulfur cluster assembly"/>
    <property type="evidence" value="ECO:0007669"/>
    <property type="project" value="InterPro"/>
</dbReference>
<dbReference type="Pfam" id="PF01491">
    <property type="entry name" value="Frataxin_Cyay"/>
    <property type="match status" value="1"/>
</dbReference>
<comment type="similarity">
    <text evidence="2">Belongs to the frataxin family.</text>
</comment>
<evidence type="ECO:0000256" key="9">
    <source>
        <dbReference type="ARBA" id="ARBA00023004"/>
    </source>
</evidence>
<dbReference type="PANTHER" id="PTHR16821">
    <property type="entry name" value="FRATAXIN"/>
    <property type="match status" value="1"/>
</dbReference>
<gene>
    <name evidence="13" type="ORF">FA15DRAFT_490037</name>
</gene>
<dbReference type="GO" id="GO:0008199">
    <property type="term" value="F:ferric iron binding"/>
    <property type="evidence" value="ECO:0007669"/>
    <property type="project" value="InterPro"/>
</dbReference>
<reference evidence="13 14" key="1">
    <citation type="journal article" date="2019" name="Nat. Ecol. Evol.">
        <title>Megaphylogeny resolves global patterns of mushroom evolution.</title>
        <authorList>
            <person name="Varga T."/>
            <person name="Krizsan K."/>
            <person name="Foldi C."/>
            <person name="Dima B."/>
            <person name="Sanchez-Garcia M."/>
            <person name="Sanchez-Ramirez S."/>
            <person name="Szollosi G.J."/>
            <person name="Szarkandi J.G."/>
            <person name="Papp V."/>
            <person name="Albert L."/>
            <person name="Andreopoulos W."/>
            <person name="Angelini C."/>
            <person name="Antonin V."/>
            <person name="Barry K.W."/>
            <person name="Bougher N.L."/>
            <person name="Buchanan P."/>
            <person name="Buyck B."/>
            <person name="Bense V."/>
            <person name="Catcheside P."/>
            <person name="Chovatia M."/>
            <person name="Cooper J."/>
            <person name="Damon W."/>
            <person name="Desjardin D."/>
            <person name="Finy P."/>
            <person name="Geml J."/>
            <person name="Haridas S."/>
            <person name="Hughes K."/>
            <person name="Justo A."/>
            <person name="Karasinski D."/>
            <person name="Kautmanova I."/>
            <person name="Kiss B."/>
            <person name="Kocsube S."/>
            <person name="Kotiranta H."/>
            <person name="LaButti K.M."/>
            <person name="Lechner B.E."/>
            <person name="Liimatainen K."/>
            <person name="Lipzen A."/>
            <person name="Lukacs Z."/>
            <person name="Mihaltcheva S."/>
            <person name="Morgado L.N."/>
            <person name="Niskanen T."/>
            <person name="Noordeloos M.E."/>
            <person name="Ohm R.A."/>
            <person name="Ortiz-Santana B."/>
            <person name="Ovrebo C."/>
            <person name="Racz N."/>
            <person name="Riley R."/>
            <person name="Savchenko A."/>
            <person name="Shiryaev A."/>
            <person name="Soop K."/>
            <person name="Spirin V."/>
            <person name="Szebenyi C."/>
            <person name="Tomsovsky M."/>
            <person name="Tulloss R.E."/>
            <person name="Uehling J."/>
            <person name="Grigoriev I.V."/>
            <person name="Vagvolgyi C."/>
            <person name="Papp T."/>
            <person name="Martin F.M."/>
            <person name="Miettinen O."/>
            <person name="Hibbett D.S."/>
            <person name="Nagy L.G."/>
        </authorList>
    </citation>
    <scope>NUCLEOTIDE SEQUENCE [LARGE SCALE GENOMIC DNA]</scope>
    <source>
        <strain evidence="13 14">CBS 121175</strain>
    </source>
</reference>
<dbReference type="GO" id="GO:0004322">
    <property type="term" value="F:ferroxidase activity"/>
    <property type="evidence" value="ECO:0007669"/>
    <property type="project" value="UniProtKB-EC"/>
</dbReference>
<organism evidence="13 14">
    <name type="scientific">Coprinopsis marcescibilis</name>
    <name type="common">Agaric fungus</name>
    <name type="synonym">Psathyrella marcescibilis</name>
    <dbReference type="NCBI Taxonomy" id="230819"/>
    <lineage>
        <taxon>Eukaryota</taxon>
        <taxon>Fungi</taxon>
        <taxon>Dikarya</taxon>
        <taxon>Basidiomycota</taxon>
        <taxon>Agaricomycotina</taxon>
        <taxon>Agaricomycetes</taxon>
        <taxon>Agaricomycetidae</taxon>
        <taxon>Agaricales</taxon>
        <taxon>Agaricineae</taxon>
        <taxon>Psathyrellaceae</taxon>
        <taxon>Coprinopsis</taxon>
    </lineage>
</organism>
<evidence type="ECO:0000256" key="11">
    <source>
        <dbReference type="ARBA" id="ARBA00023128"/>
    </source>
</evidence>
<dbReference type="GO" id="GO:0005739">
    <property type="term" value="C:mitochondrion"/>
    <property type="evidence" value="ECO:0007669"/>
    <property type="project" value="UniProtKB-SubCell"/>
</dbReference>
<sequence length="183" mass="20834">MRPGVVRPVARALQSSLFNAIRTNGHRSVTRSHWFNSRHQCPIASRHIRCYATPAPHINESHLSMEEYHRLSDFTMDSMLERLESILDDIGSPNYEVEYHSGVLTLNLGAHGTYVINKQPPNKQIWLSSPFSGPARYDYSEELDDWIYLRDGRSLGDLLNTELGEALEQKVDLDLKGVASKLE</sequence>
<evidence type="ECO:0000256" key="3">
    <source>
        <dbReference type="ARBA" id="ARBA00013107"/>
    </source>
</evidence>
<evidence type="ECO:0000256" key="12">
    <source>
        <dbReference type="ARBA" id="ARBA00047990"/>
    </source>
</evidence>
<dbReference type="EC" id="1.16.3.1" evidence="3"/>
<keyword evidence="5" id="KW-0813">Transport</keyword>
<dbReference type="SMART" id="SM01219">
    <property type="entry name" value="Frataxin_Cyay"/>
    <property type="match status" value="1"/>
</dbReference>
<dbReference type="EMBL" id="ML210225">
    <property type="protein sequence ID" value="TFK23119.1"/>
    <property type="molecule type" value="Genomic_DNA"/>
</dbReference>
<keyword evidence="9" id="KW-0408">Iron</keyword>
<dbReference type="GO" id="GO:0006879">
    <property type="term" value="P:intracellular iron ion homeostasis"/>
    <property type="evidence" value="ECO:0007669"/>
    <property type="project" value="UniProtKB-KW"/>
</dbReference>
<dbReference type="AlphaFoldDB" id="A0A5C3KR89"/>
<comment type="subcellular location">
    <subcellularLocation>
        <location evidence="1">Mitochondrion</location>
    </subcellularLocation>
</comment>
<dbReference type="PROSITE" id="PS01344">
    <property type="entry name" value="FRATAXIN_1"/>
    <property type="match status" value="1"/>
</dbReference>
<protein>
    <recommendedName>
        <fullName evidence="3">ferroxidase</fullName>
        <ecNumber evidence="3">1.16.3.1</ecNumber>
    </recommendedName>
</protein>
<proteinExistence type="inferred from homology"/>
<dbReference type="InterPro" id="IPR017789">
    <property type="entry name" value="Frataxin"/>
</dbReference>
<keyword evidence="8" id="KW-0560">Oxidoreductase</keyword>
<dbReference type="GO" id="GO:0051537">
    <property type="term" value="F:2 iron, 2 sulfur cluster binding"/>
    <property type="evidence" value="ECO:0007669"/>
    <property type="project" value="TreeGrafter"/>
</dbReference>
<comment type="catalytic activity">
    <reaction evidence="12">
        <text>4 Fe(2+) + O2 + 4 H(+) = 4 Fe(3+) + 2 H2O</text>
        <dbReference type="Rhea" id="RHEA:11148"/>
        <dbReference type="ChEBI" id="CHEBI:15377"/>
        <dbReference type="ChEBI" id="CHEBI:15378"/>
        <dbReference type="ChEBI" id="CHEBI:15379"/>
        <dbReference type="ChEBI" id="CHEBI:29033"/>
        <dbReference type="ChEBI" id="CHEBI:29034"/>
        <dbReference type="EC" id="1.16.3.1"/>
    </reaction>
</comment>
<keyword evidence="6" id="KW-0410">Iron transport</keyword>
<dbReference type="GO" id="GO:0006826">
    <property type="term" value="P:iron ion transport"/>
    <property type="evidence" value="ECO:0007669"/>
    <property type="project" value="UniProtKB-KW"/>
</dbReference>
<dbReference type="PROSITE" id="PS50810">
    <property type="entry name" value="FRATAXIN_2"/>
    <property type="match status" value="1"/>
</dbReference>
<dbReference type="GO" id="GO:0008198">
    <property type="term" value="F:ferrous iron binding"/>
    <property type="evidence" value="ECO:0007669"/>
    <property type="project" value="TreeGrafter"/>
</dbReference>
<dbReference type="GO" id="GO:0034986">
    <property type="term" value="F:iron chaperone activity"/>
    <property type="evidence" value="ECO:0007669"/>
    <property type="project" value="TreeGrafter"/>
</dbReference>
<dbReference type="STRING" id="230819.A0A5C3KR89"/>
<evidence type="ECO:0000256" key="2">
    <source>
        <dbReference type="ARBA" id="ARBA00008183"/>
    </source>
</evidence>
<dbReference type="PANTHER" id="PTHR16821:SF2">
    <property type="entry name" value="FRATAXIN, MITOCHONDRIAL"/>
    <property type="match status" value="1"/>
</dbReference>
<evidence type="ECO:0000256" key="4">
    <source>
        <dbReference type="ARBA" id="ARBA00022434"/>
    </source>
</evidence>
<dbReference type="SUPFAM" id="SSF55387">
    <property type="entry name" value="Frataxin/Nqo15-like"/>
    <property type="match status" value="1"/>
</dbReference>
<evidence type="ECO:0000256" key="10">
    <source>
        <dbReference type="ARBA" id="ARBA00023065"/>
    </source>
</evidence>
<keyword evidence="7" id="KW-0809">Transit peptide</keyword>
<dbReference type="PRINTS" id="PR00904">
    <property type="entry name" value="FRATAXIN"/>
</dbReference>
<keyword evidence="10" id="KW-0406">Ion transport</keyword>
<dbReference type="InterPro" id="IPR020895">
    <property type="entry name" value="Frataxin_CS"/>
</dbReference>
<dbReference type="InterPro" id="IPR036524">
    <property type="entry name" value="Frataxin/CyaY_sf"/>
</dbReference>
<dbReference type="OrthoDB" id="1897642at2759"/>
<evidence type="ECO:0000256" key="6">
    <source>
        <dbReference type="ARBA" id="ARBA00022496"/>
    </source>
</evidence>
<evidence type="ECO:0000313" key="13">
    <source>
        <dbReference type="EMBL" id="TFK23119.1"/>
    </source>
</evidence>
<evidence type="ECO:0000256" key="8">
    <source>
        <dbReference type="ARBA" id="ARBA00023002"/>
    </source>
</evidence>
<dbReference type="Gene3D" id="3.30.920.10">
    <property type="entry name" value="Frataxin/CyaY"/>
    <property type="match status" value="1"/>
</dbReference>
<accession>A0A5C3KR89</accession>
<dbReference type="Proteomes" id="UP000307440">
    <property type="component" value="Unassembled WGS sequence"/>
</dbReference>
<evidence type="ECO:0000313" key="14">
    <source>
        <dbReference type="Proteomes" id="UP000307440"/>
    </source>
</evidence>
<keyword evidence="11" id="KW-0496">Mitochondrion</keyword>
<evidence type="ECO:0000256" key="5">
    <source>
        <dbReference type="ARBA" id="ARBA00022448"/>
    </source>
</evidence>
<keyword evidence="14" id="KW-1185">Reference proteome</keyword>
<dbReference type="NCBIfam" id="TIGR03422">
    <property type="entry name" value="mito_frataxin"/>
    <property type="match status" value="1"/>
</dbReference>
<evidence type="ECO:0000256" key="7">
    <source>
        <dbReference type="ARBA" id="ARBA00022946"/>
    </source>
</evidence>
<dbReference type="NCBIfam" id="TIGR03421">
    <property type="entry name" value="FeS_CyaY"/>
    <property type="match status" value="1"/>
</dbReference>
<evidence type="ECO:0000256" key="1">
    <source>
        <dbReference type="ARBA" id="ARBA00004173"/>
    </source>
</evidence>
<name>A0A5C3KR89_COPMA</name>